<evidence type="ECO:0000313" key="2">
    <source>
        <dbReference type="Proteomes" id="UP000224080"/>
    </source>
</evidence>
<dbReference type="AlphaFoldDB" id="A0A2B7WYZ8"/>
<reference evidence="1 2" key="1">
    <citation type="submission" date="2017-10" db="EMBL/GenBank/DDBJ databases">
        <title>Comparative genomics in systemic dimorphic fungi from Ajellomycetaceae.</title>
        <authorList>
            <person name="Munoz J.F."/>
            <person name="Mcewen J.G."/>
            <person name="Clay O.K."/>
            <person name="Cuomo C.A."/>
        </authorList>
    </citation>
    <scope>NUCLEOTIDE SEQUENCE [LARGE SCALE GENOMIC DNA]</scope>
    <source>
        <strain evidence="1 2">UAMH130</strain>
    </source>
</reference>
<evidence type="ECO:0008006" key="3">
    <source>
        <dbReference type="Google" id="ProtNLM"/>
    </source>
</evidence>
<dbReference type="Proteomes" id="UP000224080">
    <property type="component" value="Unassembled WGS sequence"/>
</dbReference>
<gene>
    <name evidence="1" type="ORF">GX51_03395</name>
</gene>
<organism evidence="1 2">
    <name type="scientific">Blastomyces parvus</name>
    <dbReference type="NCBI Taxonomy" id="2060905"/>
    <lineage>
        <taxon>Eukaryota</taxon>
        <taxon>Fungi</taxon>
        <taxon>Dikarya</taxon>
        <taxon>Ascomycota</taxon>
        <taxon>Pezizomycotina</taxon>
        <taxon>Eurotiomycetes</taxon>
        <taxon>Eurotiomycetidae</taxon>
        <taxon>Onygenales</taxon>
        <taxon>Ajellomycetaceae</taxon>
        <taxon>Blastomyces</taxon>
    </lineage>
</organism>
<accession>A0A2B7WYZ8</accession>
<dbReference type="CDD" id="cd09917">
    <property type="entry name" value="F-box_SF"/>
    <property type="match status" value="1"/>
</dbReference>
<proteinExistence type="predicted"/>
<evidence type="ECO:0000313" key="1">
    <source>
        <dbReference type="EMBL" id="PGH04564.1"/>
    </source>
</evidence>
<dbReference type="SUPFAM" id="SSF52047">
    <property type="entry name" value="RNI-like"/>
    <property type="match status" value="1"/>
</dbReference>
<dbReference type="OrthoDB" id="3759773at2759"/>
<comment type="caution">
    <text evidence="1">The sequence shown here is derived from an EMBL/GenBank/DDBJ whole genome shotgun (WGS) entry which is preliminary data.</text>
</comment>
<keyword evidence="2" id="KW-1185">Reference proteome</keyword>
<name>A0A2B7WYZ8_9EURO</name>
<protein>
    <recommendedName>
        <fullName evidence="3">F-box domain-containing protein</fullName>
    </recommendedName>
</protein>
<dbReference type="EMBL" id="PDNC01000037">
    <property type="protein sequence ID" value="PGH04564.1"/>
    <property type="molecule type" value="Genomic_DNA"/>
</dbReference>
<dbReference type="STRING" id="2060905.A0A2B7WYZ8"/>
<sequence length="488" mass="55909">MASQTIEKLPPELLIHCCSYLKGSIADIRNLRRSSKRLCHASSLFLFDTLTVRISTKSLSALEAVSNHHFFHKLVTTIKLSLCFYGDIQDQLSRIGLISECDHRFRSIGLTITRIFNSTRRTAEEVEQFNRIQVRISDMKFALASLEMGAVEARPPSLSSSPVQMMANTFDVYNDRFVDQQAAIEDDTHLKRIGAAMSKLPRLHSFEIFGNIETLNEIDYRSCSIAATMEWLNSDEVCSNIVLDALESRGQKFSHEQRFAGTFNGIFVQLSEHKIFPFRLSVELNAPKRPLFFQADQAQQNAIRSAVQRAEHLSFAVRWWSKQRAEFDLLLPDMFYPEMPALASLTQPFFDTESVRSMTLDIHDYSIHNDPPCIYLSELLPDCQWPQLQELSLTGLTFQEQELWQIVARIRNSLTILDMDGLRIYGGNWKNAFQILRGLDNLEEVSCRWPMGGEYGSGSHEDDLVFRFSEEAVCLYILKEPDFENPFG</sequence>